<feature type="non-terminal residue" evidence="3">
    <location>
        <position position="1372"/>
    </location>
</feature>
<keyword evidence="2" id="KW-0812">Transmembrane</keyword>
<feature type="transmembrane region" description="Helical" evidence="2">
    <location>
        <begin position="120"/>
        <end position="145"/>
    </location>
</feature>
<organism evidence="3 4">
    <name type="scientific">Prorocentrum cordatum</name>
    <dbReference type="NCBI Taxonomy" id="2364126"/>
    <lineage>
        <taxon>Eukaryota</taxon>
        <taxon>Sar</taxon>
        <taxon>Alveolata</taxon>
        <taxon>Dinophyceae</taxon>
        <taxon>Prorocentrales</taxon>
        <taxon>Prorocentraceae</taxon>
        <taxon>Prorocentrum</taxon>
    </lineage>
</organism>
<keyword evidence="2" id="KW-1133">Transmembrane helix</keyword>
<sequence>VVDLSSTTEVKPTRFASADHGSFLGMSSREKGMAVEAADHVISSGASTTTATISRDYQRKNSTMRFRWIYYCVARACFDAIEWIKWAYSSAEETIDTVEGLKGECEHILELHEPGVLGPLYMSVCIMFVVGGGAYVVAAAVAVVAHGVRRLVGFPDAPRRGHRRCRAVIPDEEGEPSESDLAKQLSVVADRLAALEIKSSQPPLPPPAAPPPTRSAPSPSTGCGGNLGVDSGANCDQMVPQLLERLDRRKEIVQAGSQAATARTPPRAQEVTVRDPEVAALVRGQGDSFKDMRVMAKEKLEAVSPTVSRAIPGGVKARVAPAMVARLYGIGGWQSRINYRVLEELDASKADQEGALIDGVEKELREQLAHRALLAKPLGKLHDHKSASTKAGRVARAVLILIGAAHLTNVRDSGRVRDPLEVLPLLALPEPTSSTSERSRSRAARERAERARANAAPRSLTAPTVGRCDQLRDAAWGSATDWARSRELPRMLSERVLECHRGAHDLNMYASDAEFAFERLALRAKAGACVALAASGDDGGAPPGGEVMPIASGEATLPPAGAEPCDIKPVSPKARRYVDRFHERMALPPSQVDEADIEAVRSRADPGFRQRAARLDFAVRLWGAWMLGFTRDCKVEVAVFFVMGGAREDGVCVRRPAWDMRRVSMRFRCRNCAELWPYMVCGGVSIDEFVKELRRRRMKLPGAPSGCRYLCLVVMLMGFSWSPAICRGALEDLMCDLPGSPRRGRLTRGLIPPGFAEVAFIYWVFFIRDFASLTLVHESDETTAETVKEAARTKLQEVGLDMHKDGVGDALPLSLGDAITEQPCRFVASREKSRTLLGQLELSWLGAERRLRSCPVSLARGSGLRCCRPAFCLLGACYKFATKFEGDQTRRELWESALNELRMPCHLAPLMYTHLEPRWSEVVFATDASEASMGAVETQATRSEVKAEVDRQWRLQQLREMAGDEEEEELLLKGDDWECSKRGIPNTSGECDVPPQPLMADVFAGYGGFGEEMRSECQCETLFVDNARNPRRDLTGPSFGELTCRAILFGLFFTVHMAPPCSSFSRARRPAIRAPGRWIRGLPGLSPPRVQRVREGGSLARAAISMCFPRLAACVGFSLENPSASMIWGLPEMAKLMEQAGVVAAKLLVRQAIEAKRLELHSWRVQEVRSPPEKPRAVMDHWASLSRWHLSWKGEWAYEAHVNVQEMRWTPTNMNPADGPSRGEGVGSAEITQAKCEQKKSILSDQYRFERLVGDQLEIKGMRDDCAQSNKLIKERARAPPAGQRRLFVPMKKKWPLAFENAAAEKPVGRSSLGREQLERPLRLLIHAVQGDANKGYLKGVEPFLRDVFHKRLPSSTPGQRDIAVAADLGNR</sequence>
<comment type="caution">
    <text evidence="3">The sequence shown here is derived from an EMBL/GenBank/DDBJ whole genome shotgun (WGS) entry which is preliminary data.</text>
</comment>
<gene>
    <name evidence="3" type="ORF">PCOR1329_LOCUS11832</name>
</gene>
<evidence type="ECO:0000313" key="4">
    <source>
        <dbReference type="Proteomes" id="UP001189429"/>
    </source>
</evidence>
<feature type="compositionally biased region" description="Pro residues" evidence="1">
    <location>
        <begin position="202"/>
        <end position="214"/>
    </location>
</feature>
<keyword evidence="4" id="KW-1185">Reference proteome</keyword>
<accession>A0ABN9QH13</accession>
<proteinExistence type="predicted"/>
<dbReference type="EMBL" id="CAUYUJ010003421">
    <property type="protein sequence ID" value="CAK0805297.1"/>
    <property type="molecule type" value="Genomic_DNA"/>
</dbReference>
<evidence type="ECO:0000256" key="1">
    <source>
        <dbReference type="SAM" id="MobiDB-lite"/>
    </source>
</evidence>
<keyword evidence="2" id="KW-0472">Membrane</keyword>
<feature type="region of interest" description="Disordered" evidence="1">
    <location>
        <begin position="197"/>
        <end position="229"/>
    </location>
</feature>
<evidence type="ECO:0000256" key="2">
    <source>
        <dbReference type="SAM" id="Phobius"/>
    </source>
</evidence>
<reference evidence="3" key="1">
    <citation type="submission" date="2023-10" db="EMBL/GenBank/DDBJ databases">
        <authorList>
            <person name="Chen Y."/>
            <person name="Shah S."/>
            <person name="Dougan E. K."/>
            <person name="Thang M."/>
            <person name="Chan C."/>
        </authorList>
    </citation>
    <scope>NUCLEOTIDE SEQUENCE [LARGE SCALE GENOMIC DNA]</scope>
</reference>
<feature type="non-terminal residue" evidence="3">
    <location>
        <position position="1"/>
    </location>
</feature>
<name>A0ABN9QH13_9DINO</name>
<protein>
    <submittedName>
        <fullName evidence="3">Uncharacterized protein</fullName>
    </submittedName>
</protein>
<feature type="compositionally biased region" description="Basic and acidic residues" evidence="1">
    <location>
        <begin position="437"/>
        <end position="452"/>
    </location>
</feature>
<feature type="region of interest" description="Disordered" evidence="1">
    <location>
        <begin position="430"/>
        <end position="459"/>
    </location>
</feature>
<dbReference type="Proteomes" id="UP001189429">
    <property type="component" value="Unassembled WGS sequence"/>
</dbReference>
<evidence type="ECO:0000313" key="3">
    <source>
        <dbReference type="EMBL" id="CAK0805297.1"/>
    </source>
</evidence>